<dbReference type="AlphaFoldDB" id="A0A4P9ZMJ7"/>
<gene>
    <name evidence="8" type="ORF">BJ085DRAFT_7956</name>
</gene>
<evidence type="ECO:0000313" key="9">
    <source>
        <dbReference type="Proteomes" id="UP000268162"/>
    </source>
</evidence>
<evidence type="ECO:0000313" key="8">
    <source>
        <dbReference type="EMBL" id="RKP34318.1"/>
    </source>
</evidence>
<dbReference type="EMBL" id="ML003253">
    <property type="protein sequence ID" value="RKP34318.1"/>
    <property type="molecule type" value="Genomic_DNA"/>
</dbReference>
<dbReference type="NCBIfam" id="NF003555">
    <property type="entry name" value="PRK05218.1"/>
    <property type="match status" value="1"/>
</dbReference>
<sequence length="695" mass="79246">EQHQFDTEVPRLMNLIINSIYKNKDVFLRELISNASDALDKLRHQALLDPTIMKDESNMEIKISSDPNNRILVIRDTGIGMTKEQLRENLGTIAKSGTAEYLKHLEKKSGEGDAESEVNDLIGQFGVGFYSAFLVADKVTFTSKHPSEDKQYVWTSGGGGDYSIHEDLPENDIGRGSMITLHFKDTDTEFLSQSTLEGLIEKHSSFINFPIYLWSKTTETIEVEVEDDDEKDEEDEEEDEGPATETKTIEKESWIQVNSQKPIWLRDPKEVTDKEYYNFYQSFAKDTKDPLTYSHYKGEGSVNFRGLLFVPAQQPSDYIMTFQSVVNNVKLFVKRVFITDELGDFLPKYLNFIKVLIDADDLPLNVSRETLQNSRELMSVKKTIIRKALDMLARLSKKDPAQYDLFLSQFGTNLRLGITEDTNNKAKIAKLLRFPSSHSDKTTSFTEYIARMKKGQKNIYFIAAPELEQAKNSPFVEALQARGYEVLYMTGQLDEYTMQSLSEIDGKKIRNVAQSGVEFGDEDAETKNYEAEMKETYSPLAVYLEKSLSEHIEKVVISNRLTTSPCAIAANQMGWSGTMERFMKAQNRGQEDFMTKFMLSQKKVLEINPKHPLIRELLNRVVVDGEDKHLSLAAEILYETAAIRSGYDLQDAGVFSRKVESFLRHSLDVDDDLEAEVNLKPAPEHNDDEEDDEEV</sequence>
<feature type="compositionally biased region" description="Acidic residues" evidence="6">
    <location>
        <begin position="224"/>
        <end position="242"/>
    </location>
</feature>
<comment type="similarity">
    <text evidence="1">Belongs to the heat shock protein 90 family.</text>
</comment>
<dbReference type="InterPro" id="IPR003594">
    <property type="entry name" value="HATPase_dom"/>
</dbReference>
<feature type="non-terminal residue" evidence="8">
    <location>
        <position position="695"/>
    </location>
</feature>
<feature type="binding site" evidence="5">
    <location>
        <position position="368"/>
    </location>
    <ligand>
        <name>ATP</name>
        <dbReference type="ChEBI" id="CHEBI:30616"/>
    </ligand>
</feature>
<dbReference type="STRING" id="215637.A0A4P9ZMJ7"/>
<dbReference type="Pfam" id="PF13589">
    <property type="entry name" value="HATPase_c_3"/>
    <property type="match status" value="1"/>
</dbReference>
<dbReference type="PIRSF" id="PIRSF002583">
    <property type="entry name" value="Hsp90"/>
    <property type="match status" value="1"/>
</dbReference>
<feature type="binding site" evidence="5">
    <location>
        <position position="81"/>
    </location>
    <ligand>
        <name>ATP</name>
        <dbReference type="ChEBI" id="CHEBI:30616"/>
    </ligand>
</feature>
<feature type="binding site" evidence="5">
    <location>
        <begin position="124"/>
        <end position="129"/>
    </location>
    <ligand>
        <name>ATP</name>
        <dbReference type="ChEBI" id="CHEBI:30616"/>
    </ligand>
</feature>
<dbReference type="Pfam" id="PF00183">
    <property type="entry name" value="HSP90"/>
    <property type="match status" value="1"/>
</dbReference>
<dbReference type="InterPro" id="IPR037196">
    <property type="entry name" value="HSP90_C"/>
</dbReference>
<keyword evidence="3 5" id="KW-0067">ATP-binding</keyword>
<dbReference type="Gene3D" id="1.20.120.790">
    <property type="entry name" value="Heat shock protein 90, C-terminal domain"/>
    <property type="match status" value="1"/>
</dbReference>
<dbReference type="GO" id="GO:0051082">
    <property type="term" value="F:unfolded protein binding"/>
    <property type="evidence" value="ECO:0007669"/>
    <property type="project" value="InterPro"/>
</dbReference>
<evidence type="ECO:0000256" key="5">
    <source>
        <dbReference type="PIRSR" id="PIRSR002583-1"/>
    </source>
</evidence>
<dbReference type="SUPFAM" id="SSF55874">
    <property type="entry name" value="ATPase domain of HSP90 chaperone/DNA topoisomerase II/histidine kinase"/>
    <property type="match status" value="1"/>
</dbReference>
<proteinExistence type="inferred from homology"/>
<dbReference type="SUPFAM" id="SSF54211">
    <property type="entry name" value="Ribosomal protein S5 domain 2-like"/>
    <property type="match status" value="1"/>
</dbReference>
<accession>A0A4P9ZMJ7</accession>
<feature type="binding site" evidence="5">
    <location>
        <position position="34"/>
    </location>
    <ligand>
        <name>ATP</name>
        <dbReference type="ChEBI" id="CHEBI:30616"/>
    </ligand>
</feature>
<keyword evidence="2 5" id="KW-0547">Nucleotide-binding</keyword>
<feature type="binding site" evidence="5">
    <location>
        <position position="95"/>
    </location>
    <ligand>
        <name>ATP</name>
        <dbReference type="ChEBI" id="CHEBI:30616"/>
    </ligand>
</feature>
<feature type="binding site" evidence="5">
    <location>
        <position position="76"/>
    </location>
    <ligand>
        <name>ATP</name>
        <dbReference type="ChEBI" id="CHEBI:30616"/>
    </ligand>
</feature>
<dbReference type="GO" id="GO:0140662">
    <property type="term" value="F:ATP-dependent protein folding chaperone"/>
    <property type="evidence" value="ECO:0007669"/>
    <property type="project" value="InterPro"/>
</dbReference>
<dbReference type="GO" id="GO:0005524">
    <property type="term" value="F:ATP binding"/>
    <property type="evidence" value="ECO:0007669"/>
    <property type="project" value="UniProtKB-KW"/>
</dbReference>
<dbReference type="SMART" id="SM00387">
    <property type="entry name" value="HATPase_c"/>
    <property type="match status" value="1"/>
</dbReference>
<feature type="binding site" evidence="5">
    <location>
        <position position="89"/>
    </location>
    <ligand>
        <name>ATP</name>
        <dbReference type="ChEBI" id="CHEBI:30616"/>
    </ligand>
</feature>
<feature type="binding site" evidence="5">
    <location>
        <position position="30"/>
    </location>
    <ligand>
        <name>ATP</name>
        <dbReference type="ChEBI" id="CHEBI:30616"/>
    </ligand>
</feature>
<keyword evidence="8" id="KW-0346">Stress response</keyword>
<evidence type="ECO:0000256" key="3">
    <source>
        <dbReference type="ARBA" id="ARBA00022840"/>
    </source>
</evidence>
<dbReference type="InterPro" id="IPR001404">
    <property type="entry name" value="Hsp90_fam"/>
</dbReference>
<dbReference type="CDD" id="cd16927">
    <property type="entry name" value="HATPase_Hsp90-like"/>
    <property type="match status" value="1"/>
</dbReference>
<protein>
    <submittedName>
        <fullName evidence="8">Heat shock protein gp96</fullName>
    </submittedName>
</protein>
<feature type="non-terminal residue" evidence="8">
    <location>
        <position position="1"/>
    </location>
</feature>
<organism evidence="8 9">
    <name type="scientific">Dimargaris cristalligena</name>
    <dbReference type="NCBI Taxonomy" id="215637"/>
    <lineage>
        <taxon>Eukaryota</taxon>
        <taxon>Fungi</taxon>
        <taxon>Fungi incertae sedis</taxon>
        <taxon>Zoopagomycota</taxon>
        <taxon>Kickxellomycotina</taxon>
        <taxon>Dimargaritomycetes</taxon>
        <taxon>Dimargaritales</taxon>
        <taxon>Dimargaritaceae</taxon>
        <taxon>Dimargaris</taxon>
    </lineage>
</organism>
<feature type="domain" description="Histidine kinase/HSP90-like ATPase" evidence="7">
    <location>
        <begin position="23"/>
        <end position="187"/>
    </location>
</feature>
<dbReference type="FunFam" id="3.30.565.10:FF:000005">
    <property type="entry name" value="Heat shock protein 90"/>
    <property type="match status" value="1"/>
</dbReference>
<evidence type="ECO:0000259" key="7">
    <source>
        <dbReference type="SMART" id="SM00387"/>
    </source>
</evidence>
<dbReference type="SUPFAM" id="SSF110942">
    <property type="entry name" value="HSP90 C-terminal domain"/>
    <property type="match status" value="1"/>
</dbReference>
<dbReference type="Gene3D" id="3.30.565.10">
    <property type="entry name" value="Histidine kinase-like ATPase, C-terminal domain"/>
    <property type="match status" value="1"/>
</dbReference>
<dbReference type="InterPro" id="IPR020575">
    <property type="entry name" value="Hsp90_N"/>
</dbReference>
<dbReference type="HAMAP" id="MF_00505">
    <property type="entry name" value="HSP90"/>
    <property type="match status" value="1"/>
</dbReference>
<dbReference type="Proteomes" id="UP000268162">
    <property type="component" value="Unassembled WGS sequence"/>
</dbReference>
<dbReference type="InterPro" id="IPR036890">
    <property type="entry name" value="HATPase_C_sf"/>
</dbReference>
<dbReference type="GO" id="GO:0016887">
    <property type="term" value="F:ATP hydrolysis activity"/>
    <property type="evidence" value="ECO:0007669"/>
    <property type="project" value="InterPro"/>
</dbReference>
<feature type="binding site" evidence="5">
    <location>
        <begin position="96"/>
        <end position="97"/>
    </location>
    <ligand>
        <name>ATP</name>
        <dbReference type="ChEBI" id="CHEBI:30616"/>
    </ligand>
</feature>
<dbReference type="InterPro" id="IPR020568">
    <property type="entry name" value="Ribosomal_Su5_D2-typ_SF"/>
</dbReference>
<evidence type="ECO:0000256" key="2">
    <source>
        <dbReference type="ARBA" id="ARBA00022741"/>
    </source>
</evidence>
<name>A0A4P9ZMJ7_9FUNG</name>
<feature type="region of interest" description="Disordered" evidence="6">
    <location>
        <begin position="674"/>
        <end position="695"/>
    </location>
</feature>
<evidence type="ECO:0000256" key="4">
    <source>
        <dbReference type="ARBA" id="ARBA00023186"/>
    </source>
</evidence>
<keyword evidence="9" id="KW-1185">Reference proteome</keyword>
<dbReference type="PROSITE" id="PS00298">
    <property type="entry name" value="HSP90"/>
    <property type="match status" value="1"/>
</dbReference>
<keyword evidence="4" id="KW-0143">Chaperone</keyword>
<feature type="region of interest" description="Disordered" evidence="6">
    <location>
        <begin position="224"/>
        <end position="248"/>
    </location>
</feature>
<dbReference type="Gene3D" id="3.30.230.80">
    <property type="match status" value="1"/>
</dbReference>
<reference evidence="9" key="1">
    <citation type="journal article" date="2018" name="Nat. Microbiol.">
        <title>Leveraging single-cell genomics to expand the fungal tree of life.</title>
        <authorList>
            <person name="Ahrendt S.R."/>
            <person name="Quandt C.A."/>
            <person name="Ciobanu D."/>
            <person name="Clum A."/>
            <person name="Salamov A."/>
            <person name="Andreopoulos B."/>
            <person name="Cheng J.F."/>
            <person name="Woyke T."/>
            <person name="Pelin A."/>
            <person name="Henrissat B."/>
            <person name="Reynolds N.K."/>
            <person name="Benny G.L."/>
            <person name="Smith M.E."/>
            <person name="James T.Y."/>
            <person name="Grigoriev I.V."/>
        </authorList>
    </citation>
    <scope>NUCLEOTIDE SEQUENCE [LARGE SCALE GENOMIC DNA]</scope>
    <source>
        <strain evidence="9">RSA 468</strain>
    </source>
</reference>
<dbReference type="PRINTS" id="PR00775">
    <property type="entry name" value="HEATSHOCK90"/>
</dbReference>
<dbReference type="InterPro" id="IPR019805">
    <property type="entry name" value="Heat_shock_protein_90_CS"/>
</dbReference>
<evidence type="ECO:0000256" key="6">
    <source>
        <dbReference type="SAM" id="MobiDB-lite"/>
    </source>
</evidence>
<feature type="compositionally biased region" description="Acidic residues" evidence="6">
    <location>
        <begin position="686"/>
        <end position="695"/>
    </location>
</feature>
<dbReference type="Gene3D" id="3.40.50.11260">
    <property type="match status" value="1"/>
</dbReference>
<dbReference type="PANTHER" id="PTHR11528">
    <property type="entry name" value="HEAT SHOCK PROTEIN 90 FAMILY MEMBER"/>
    <property type="match status" value="1"/>
</dbReference>
<evidence type="ECO:0000256" key="1">
    <source>
        <dbReference type="ARBA" id="ARBA00008239"/>
    </source>
</evidence>